<evidence type="ECO:0000259" key="7">
    <source>
        <dbReference type="Pfam" id="PF08281"/>
    </source>
</evidence>
<dbReference type="Proteomes" id="UP000010795">
    <property type="component" value="Chromosome"/>
</dbReference>
<keyword evidence="5" id="KW-0804">Transcription</keyword>
<organism evidence="8 9">
    <name type="scientific">Thermobacillus composti (strain DSM 18247 / JCM 13945 / KWC4)</name>
    <dbReference type="NCBI Taxonomy" id="717605"/>
    <lineage>
        <taxon>Bacteria</taxon>
        <taxon>Bacillati</taxon>
        <taxon>Bacillota</taxon>
        <taxon>Bacilli</taxon>
        <taxon>Bacillales</taxon>
        <taxon>Paenibacillaceae</taxon>
        <taxon>Thermobacillus</taxon>
    </lineage>
</organism>
<dbReference type="InterPro" id="IPR036388">
    <property type="entry name" value="WH-like_DNA-bd_sf"/>
</dbReference>
<dbReference type="RefSeq" id="WP_015253999.1">
    <property type="nucleotide sequence ID" value="NC_019897.1"/>
</dbReference>
<dbReference type="eggNOG" id="COG1595">
    <property type="taxonomic scope" value="Bacteria"/>
</dbReference>
<reference evidence="9" key="1">
    <citation type="submission" date="2012-01" db="EMBL/GenBank/DDBJ databases">
        <title>Complete sequence of chromosome of Thermobacillus composti KWC4.</title>
        <authorList>
            <person name="Lucas S."/>
            <person name="Han J."/>
            <person name="Lapidus A."/>
            <person name="Cheng J.-F."/>
            <person name="Goodwin L."/>
            <person name="Pitluck S."/>
            <person name="Peters L."/>
            <person name="Ovchinnikova G."/>
            <person name="Teshima H."/>
            <person name="Detter J.C."/>
            <person name="Han C."/>
            <person name="Tapia R."/>
            <person name="Land M."/>
            <person name="Hauser L."/>
            <person name="Kyrpides N."/>
            <person name="Ivanova N."/>
            <person name="Pagani I."/>
            <person name="Anderson I."/>
            <person name="Woyke T."/>
        </authorList>
    </citation>
    <scope>NUCLEOTIDE SEQUENCE [LARGE SCALE GENOMIC DNA]</scope>
    <source>
        <strain evidence="9">DSM 18247 / JCM 13945 / KWC4</strain>
    </source>
</reference>
<keyword evidence="4" id="KW-0238">DNA-binding</keyword>
<dbReference type="OrthoDB" id="9784272at2"/>
<dbReference type="GO" id="GO:0016987">
    <property type="term" value="F:sigma factor activity"/>
    <property type="evidence" value="ECO:0007669"/>
    <property type="project" value="UniProtKB-KW"/>
</dbReference>
<evidence type="ECO:0000313" key="9">
    <source>
        <dbReference type="Proteomes" id="UP000010795"/>
    </source>
</evidence>
<dbReference type="InterPro" id="IPR013249">
    <property type="entry name" value="RNA_pol_sigma70_r4_t2"/>
</dbReference>
<dbReference type="NCBIfam" id="TIGR02937">
    <property type="entry name" value="sigma70-ECF"/>
    <property type="match status" value="1"/>
</dbReference>
<dbReference type="AlphaFoldDB" id="L0EC25"/>
<dbReference type="Pfam" id="PF08281">
    <property type="entry name" value="Sigma70_r4_2"/>
    <property type="match status" value="1"/>
</dbReference>
<keyword evidence="2" id="KW-0805">Transcription regulation</keyword>
<dbReference type="GO" id="GO:0003677">
    <property type="term" value="F:DNA binding"/>
    <property type="evidence" value="ECO:0007669"/>
    <property type="project" value="UniProtKB-KW"/>
</dbReference>
<evidence type="ECO:0000259" key="6">
    <source>
        <dbReference type="Pfam" id="PF04542"/>
    </source>
</evidence>
<dbReference type="InterPro" id="IPR013324">
    <property type="entry name" value="RNA_pol_sigma_r3/r4-like"/>
</dbReference>
<evidence type="ECO:0000313" key="8">
    <source>
        <dbReference type="EMBL" id="AGA57241.1"/>
    </source>
</evidence>
<dbReference type="GO" id="GO:0006352">
    <property type="term" value="P:DNA-templated transcription initiation"/>
    <property type="evidence" value="ECO:0007669"/>
    <property type="project" value="InterPro"/>
</dbReference>
<evidence type="ECO:0000256" key="3">
    <source>
        <dbReference type="ARBA" id="ARBA00023082"/>
    </source>
</evidence>
<evidence type="ECO:0000256" key="2">
    <source>
        <dbReference type="ARBA" id="ARBA00023015"/>
    </source>
</evidence>
<comment type="similarity">
    <text evidence="1">Belongs to the sigma-70 factor family. ECF subfamily.</text>
</comment>
<dbReference type="CDD" id="cd06171">
    <property type="entry name" value="Sigma70_r4"/>
    <property type="match status" value="1"/>
</dbReference>
<dbReference type="STRING" id="717605.Theco_1066"/>
<dbReference type="EMBL" id="CP003255">
    <property type="protein sequence ID" value="AGA57241.1"/>
    <property type="molecule type" value="Genomic_DNA"/>
</dbReference>
<sequence length="539" mass="60975">MANLDVPATAGAALERSHLEKLYYFALRKTGSRHEAEDLAQEIAVQALASLAGGSRPADFDRWLWAVARNRYARWAKERRRRSADVHDERVLSAQTDDSPSAEASLVRAGEIAALRRELALLTAEYRDIVVAYYFAGERIADIAARLGVPEGTVKRRLHDCRKTIREGIEMARETGVRSFKAEQVDFSKSGTDGRDGSPWSLINRLIPKNILLAAYRNPMTLEELSLELGVAMPYMEEEVRLLTEGTLLREVAKGRYETDFIILDKDTRLAIFRKLEETGRTFAPLLIELLDAAIEDVQRAIGQRFERGFLLWTLIPLAVDSIAAETHRGGGVPDYHAYTLRPHGGRWEIVGYEKCDLPYNLFIGHNGSGEGRGIMFHYKLGLPGLWDRAGELNHFETRVLADAIRTGAAQENLSRVEAGVIRNLIERGFLADHPERIIPNFPVFRREHREALRSYKEHPAYIKLLDIMNGLYRDVHHLIGQGCPARLAEQLKYVSGAQLYDMRMICLRHALAEGHIAEPEQPERSTIAMYLDLDLKME</sequence>
<dbReference type="Pfam" id="PF04542">
    <property type="entry name" value="Sigma70_r2"/>
    <property type="match status" value="1"/>
</dbReference>
<evidence type="ECO:0000256" key="4">
    <source>
        <dbReference type="ARBA" id="ARBA00023125"/>
    </source>
</evidence>
<dbReference type="HOGENOM" id="CLU_505190_0_0_9"/>
<dbReference type="PANTHER" id="PTHR43133:SF52">
    <property type="entry name" value="ECF RNA POLYMERASE SIGMA FACTOR SIGL"/>
    <property type="match status" value="1"/>
</dbReference>
<dbReference type="PANTHER" id="PTHR43133">
    <property type="entry name" value="RNA POLYMERASE ECF-TYPE SIGMA FACTO"/>
    <property type="match status" value="1"/>
</dbReference>
<keyword evidence="3" id="KW-0731">Sigma factor</keyword>
<protein>
    <submittedName>
        <fullName evidence="8">RNA polymerase sigma factor, sigma-70 family</fullName>
    </submittedName>
</protein>
<name>L0EC25_THECK</name>
<feature type="domain" description="RNA polymerase sigma-70 region 2" evidence="6">
    <location>
        <begin position="16"/>
        <end position="81"/>
    </location>
</feature>
<accession>L0EC25</accession>
<dbReference type="InterPro" id="IPR007627">
    <property type="entry name" value="RNA_pol_sigma70_r2"/>
</dbReference>
<evidence type="ECO:0000256" key="5">
    <source>
        <dbReference type="ARBA" id="ARBA00023163"/>
    </source>
</evidence>
<proteinExistence type="inferred from homology"/>
<dbReference type="InterPro" id="IPR039425">
    <property type="entry name" value="RNA_pol_sigma-70-like"/>
</dbReference>
<gene>
    <name evidence="8" type="ordered locus">Theco_1066</name>
</gene>
<dbReference type="InterPro" id="IPR014284">
    <property type="entry name" value="RNA_pol_sigma-70_dom"/>
</dbReference>
<dbReference type="SUPFAM" id="SSF88946">
    <property type="entry name" value="Sigma2 domain of RNA polymerase sigma factors"/>
    <property type="match status" value="1"/>
</dbReference>
<dbReference type="KEGG" id="tco:Theco_1066"/>
<feature type="domain" description="RNA polymerase sigma factor 70 region 4 type 2" evidence="7">
    <location>
        <begin position="114"/>
        <end position="163"/>
    </location>
</feature>
<dbReference type="Gene3D" id="1.10.1740.10">
    <property type="match status" value="1"/>
</dbReference>
<dbReference type="InterPro" id="IPR013325">
    <property type="entry name" value="RNA_pol_sigma_r2"/>
</dbReference>
<evidence type="ECO:0000256" key="1">
    <source>
        <dbReference type="ARBA" id="ARBA00010641"/>
    </source>
</evidence>
<keyword evidence="9" id="KW-1185">Reference proteome</keyword>
<dbReference type="Gene3D" id="1.10.10.10">
    <property type="entry name" value="Winged helix-like DNA-binding domain superfamily/Winged helix DNA-binding domain"/>
    <property type="match status" value="1"/>
</dbReference>
<dbReference type="SUPFAM" id="SSF88659">
    <property type="entry name" value="Sigma3 and sigma4 domains of RNA polymerase sigma factors"/>
    <property type="match status" value="1"/>
</dbReference>